<feature type="binding site" evidence="4">
    <location>
        <position position="142"/>
    </location>
    <ligand>
        <name>a divalent metal cation</name>
        <dbReference type="ChEBI" id="CHEBI:60240"/>
        <label>2</label>
    </ligand>
</feature>
<proteinExistence type="inferred from homology"/>
<dbReference type="InterPro" id="IPR015991">
    <property type="entry name" value="TatD/YcfH-like"/>
</dbReference>
<evidence type="ECO:0000256" key="3">
    <source>
        <dbReference type="ARBA" id="ARBA00022801"/>
    </source>
</evidence>
<reference evidence="5 6" key="1">
    <citation type="submission" date="2020-08" db="EMBL/GenBank/DDBJ databases">
        <title>Genomic Encyclopedia of Type Strains, Phase IV (KMG-IV): sequencing the most valuable type-strain genomes for metagenomic binning, comparative biology and taxonomic classification.</title>
        <authorList>
            <person name="Goeker M."/>
        </authorList>
    </citation>
    <scope>NUCLEOTIDE SEQUENCE [LARGE SCALE GENOMIC DNA]</scope>
    <source>
        <strain evidence="5 6">DSM 22336</strain>
    </source>
</reference>
<dbReference type="Proteomes" id="UP000555393">
    <property type="component" value="Unassembled WGS sequence"/>
</dbReference>
<dbReference type="Pfam" id="PF01026">
    <property type="entry name" value="TatD_DNase"/>
    <property type="match status" value="1"/>
</dbReference>
<dbReference type="GO" id="GO:0005829">
    <property type="term" value="C:cytosol"/>
    <property type="evidence" value="ECO:0007669"/>
    <property type="project" value="TreeGrafter"/>
</dbReference>
<dbReference type="InterPro" id="IPR018228">
    <property type="entry name" value="DNase_TatD-rel_CS"/>
</dbReference>
<dbReference type="SUPFAM" id="SSF51556">
    <property type="entry name" value="Metallo-dependent hydrolases"/>
    <property type="match status" value="1"/>
</dbReference>
<feature type="binding site" evidence="4">
    <location>
        <position position="218"/>
    </location>
    <ligand>
        <name>a divalent metal cation</name>
        <dbReference type="ChEBI" id="CHEBI:60240"/>
        <label>1</label>
    </ligand>
</feature>
<dbReference type="AlphaFoldDB" id="A0A841LW98"/>
<dbReference type="GO" id="GO:0046872">
    <property type="term" value="F:metal ion binding"/>
    <property type="evidence" value="ECO:0007669"/>
    <property type="project" value="UniProtKB-KW"/>
</dbReference>
<dbReference type="PROSITE" id="PS01090">
    <property type="entry name" value="TATD_2"/>
    <property type="match status" value="1"/>
</dbReference>
<evidence type="ECO:0000256" key="4">
    <source>
        <dbReference type="PIRSR" id="PIRSR005902-1"/>
    </source>
</evidence>
<dbReference type="EMBL" id="JACIIU010000010">
    <property type="protein sequence ID" value="MBB6261596.1"/>
    <property type="molecule type" value="Genomic_DNA"/>
</dbReference>
<keyword evidence="3 5" id="KW-0378">Hydrolase</keyword>
<dbReference type="GO" id="GO:0016788">
    <property type="term" value="F:hydrolase activity, acting on ester bonds"/>
    <property type="evidence" value="ECO:0007669"/>
    <property type="project" value="InterPro"/>
</dbReference>
<dbReference type="InterPro" id="IPR032466">
    <property type="entry name" value="Metal_Hydrolase"/>
</dbReference>
<protein>
    <submittedName>
        <fullName evidence="5">TatD DNase family protein</fullName>
        <ecNumber evidence="5">3.1.21.-</ecNumber>
    </submittedName>
</protein>
<keyword evidence="2 4" id="KW-0479">Metal-binding</keyword>
<dbReference type="PROSITE" id="PS01137">
    <property type="entry name" value="TATD_1"/>
    <property type="match status" value="1"/>
</dbReference>
<keyword evidence="6" id="KW-1185">Reference proteome</keyword>
<comment type="caution">
    <text evidence="5">The sequence shown here is derived from an EMBL/GenBank/DDBJ whole genome shotgun (WGS) entry which is preliminary data.</text>
</comment>
<dbReference type="GO" id="GO:0004536">
    <property type="term" value="F:DNA nuclease activity"/>
    <property type="evidence" value="ECO:0007669"/>
    <property type="project" value="InterPro"/>
</dbReference>
<evidence type="ECO:0000256" key="1">
    <source>
        <dbReference type="ARBA" id="ARBA00009275"/>
    </source>
</evidence>
<dbReference type="EC" id="3.1.21.-" evidence="5"/>
<evidence type="ECO:0000313" key="5">
    <source>
        <dbReference type="EMBL" id="MBB6261596.1"/>
    </source>
</evidence>
<feature type="binding site" evidence="4">
    <location>
        <position position="106"/>
    </location>
    <ligand>
        <name>a divalent metal cation</name>
        <dbReference type="ChEBI" id="CHEBI:60240"/>
        <label>1</label>
    </ligand>
</feature>
<dbReference type="FunFam" id="3.20.20.140:FF:000005">
    <property type="entry name" value="TatD family hydrolase"/>
    <property type="match status" value="1"/>
</dbReference>
<dbReference type="NCBIfam" id="TIGR00010">
    <property type="entry name" value="YchF/TatD family DNA exonuclease"/>
    <property type="match status" value="1"/>
</dbReference>
<feature type="binding site" evidence="4">
    <location>
        <position position="168"/>
    </location>
    <ligand>
        <name>a divalent metal cation</name>
        <dbReference type="ChEBI" id="CHEBI:60240"/>
        <label>2</label>
    </ligand>
</feature>
<comment type="similarity">
    <text evidence="1">Belongs to the metallo-dependent hydrolases superfamily. TatD-type hydrolase family.</text>
</comment>
<accession>A0A841LW98</accession>
<dbReference type="PANTHER" id="PTHR46124">
    <property type="entry name" value="D-AMINOACYL-TRNA DEACYLASE"/>
    <property type="match status" value="1"/>
</dbReference>
<dbReference type="Gene3D" id="3.20.20.140">
    <property type="entry name" value="Metal-dependent hydrolases"/>
    <property type="match status" value="1"/>
</dbReference>
<evidence type="ECO:0000313" key="6">
    <source>
        <dbReference type="Proteomes" id="UP000555393"/>
    </source>
</evidence>
<dbReference type="PIRSF" id="PIRSF005902">
    <property type="entry name" value="DNase_TatD"/>
    <property type="match status" value="1"/>
</dbReference>
<feature type="binding site" evidence="4">
    <location>
        <position position="22"/>
    </location>
    <ligand>
        <name>a divalent metal cation</name>
        <dbReference type="ChEBI" id="CHEBI:60240"/>
        <label>1</label>
    </ligand>
</feature>
<name>A0A841LW98_9HYPH</name>
<dbReference type="PANTHER" id="PTHR46124:SF2">
    <property type="entry name" value="D-AMINOACYL-TRNA DEACYLASE"/>
    <property type="match status" value="1"/>
</dbReference>
<evidence type="ECO:0000256" key="2">
    <source>
        <dbReference type="ARBA" id="ARBA00022723"/>
    </source>
</evidence>
<feature type="binding site" evidence="4">
    <location>
        <position position="20"/>
    </location>
    <ligand>
        <name>a divalent metal cation</name>
        <dbReference type="ChEBI" id="CHEBI:60240"/>
        <label>1</label>
    </ligand>
</feature>
<dbReference type="CDD" id="cd01310">
    <property type="entry name" value="TatD_DNAse"/>
    <property type="match status" value="1"/>
</dbReference>
<sequence>MSANDMNTGKIQLPLLVDSHCHLDFADFDEEREAIMQRAFDNGVRRMVTISTRVKKFDQILALAEKYDEVYCSVGTHPNNAHEELDVTADQLVELAQHAKVVAIGEAGLDYHYDYSTPEAQRQGLLTHIEASRRTQLPLVIHARSADDDMAQILRDETAKGAFPFILHCFSSGIELARTGVELGGYVSFSGIITFKNSAEIREAAKIVPHDRLLVETDAPYLAPMPHRGKRNEPSFVKHTADVLADVIGVSSEEIAKITTDNVFRLFSKMPRPSI</sequence>
<organism evidence="5 6">
    <name type="scientific">Paenochrobactrum gallinarii</name>
    <dbReference type="NCBI Taxonomy" id="643673"/>
    <lineage>
        <taxon>Bacteria</taxon>
        <taxon>Pseudomonadati</taxon>
        <taxon>Pseudomonadota</taxon>
        <taxon>Alphaproteobacteria</taxon>
        <taxon>Hyphomicrobiales</taxon>
        <taxon>Brucellaceae</taxon>
        <taxon>Paenochrobactrum</taxon>
    </lineage>
</organism>
<gene>
    <name evidence="5" type="ORF">FHS77_002155</name>
</gene>
<dbReference type="PROSITE" id="PS01091">
    <property type="entry name" value="TATD_3"/>
    <property type="match status" value="1"/>
</dbReference>
<dbReference type="InterPro" id="IPR001130">
    <property type="entry name" value="TatD-like"/>
</dbReference>